<comment type="caution">
    <text evidence="3">The sequence shown here is derived from an EMBL/GenBank/DDBJ whole genome shotgun (WGS) entry which is preliminary data.</text>
</comment>
<organism evidence="3 4">
    <name type="scientific">Amblyomma americanum</name>
    <name type="common">Lone star tick</name>
    <dbReference type="NCBI Taxonomy" id="6943"/>
    <lineage>
        <taxon>Eukaryota</taxon>
        <taxon>Metazoa</taxon>
        <taxon>Ecdysozoa</taxon>
        <taxon>Arthropoda</taxon>
        <taxon>Chelicerata</taxon>
        <taxon>Arachnida</taxon>
        <taxon>Acari</taxon>
        <taxon>Parasitiformes</taxon>
        <taxon>Ixodida</taxon>
        <taxon>Ixodoidea</taxon>
        <taxon>Ixodidae</taxon>
        <taxon>Amblyomminae</taxon>
        <taxon>Amblyomma</taxon>
    </lineage>
</organism>
<evidence type="ECO:0000256" key="1">
    <source>
        <dbReference type="ARBA" id="ARBA00007527"/>
    </source>
</evidence>
<dbReference type="Proteomes" id="UP001321473">
    <property type="component" value="Unassembled WGS sequence"/>
</dbReference>
<keyword evidence="2" id="KW-0378">Hydrolase</keyword>
<protein>
    <submittedName>
        <fullName evidence="3">Uncharacterized protein</fullName>
    </submittedName>
</protein>
<sequence length="123" mass="13984">MAGQNGRQGAVWLQHSVPRFVEDLKAGYAYPKSGRENGQLFLCLSLPLISVDTVAQHLQVQAANIYQTNAPEWARKYQHFWRVLKKNYARGEKGLKVDILRTTRNKPVLAIAKSPQYLKAFDT</sequence>
<accession>A0AAQ4FLT1</accession>
<gene>
    <name evidence="3" type="ORF">V5799_022074</name>
</gene>
<reference evidence="3 4" key="1">
    <citation type="journal article" date="2023" name="Arcadia Sci">
        <title>De novo assembly of a long-read Amblyomma americanum tick genome.</title>
        <authorList>
            <person name="Chou S."/>
            <person name="Poskanzer K.E."/>
            <person name="Rollins M."/>
            <person name="Thuy-Boun P.S."/>
        </authorList>
    </citation>
    <scope>NUCLEOTIDE SEQUENCE [LARGE SCALE GENOMIC DNA]</scope>
    <source>
        <strain evidence="3">F_SG_1</strain>
        <tissue evidence="3">Salivary glands</tissue>
    </source>
</reference>
<evidence type="ECO:0000313" key="3">
    <source>
        <dbReference type="EMBL" id="KAK8788150.1"/>
    </source>
</evidence>
<keyword evidence="4" id="KW-1185">Reference proteome</keyword>
<name>A0AAQ4FLT1_AMBAM</name>
<proteinExistence type="inferred from homology"/>
<evidence type="ECO:0000256" key="2">
    <source>
        <dbReference type="ARBA" id="ARBA00022801"/>
    </source>
</evidence>
<dbReference type="PANTHER" id="PTHR10858:SF23">
    <property type="entry name" value="DEOXYRIBONUCLEASE II"/>
    <property type="match status" value="1"/>
</dbReference>
<dbReference type="GO" id="GO:0004531">
    <property type="term" value="F:deoxyribonuclease II activity"/>
    <property type="evidence" value="ECO:0007669"/>
    <property type="project" value="InterPro"/>
</dbReference>
<dbReference type="InterPro" id="IPR004947">
    <property type="entry name" value="DNase_II"/>
</dbReference>
<dbReference type="Pfam" id="PF03265">
    <property type="entry name" value="DNase_II"/>
    <property type="match status" value="1"/>
</dbReference>
<dbReference type="PANTHER" id="PTHR10858">
    <property type="entry name" value="DEOXYRIBONUCLEASE II"/>
    <property type="match status" value="1"/>
</dbReference>
<dbReference type="GO" id="GO:0006309">
    <property type="term" value="P:apoptotic DNA fragmentation"/>
    <property type="evidence" value="ECO:0007669"/>
    <property type="project" value="TreeGrafter"/>
</dbReference>
<evidence type="ECO:0000313" key="4">
    <source>
        <dbReference type="Proteomes" id="UP001321473"/>
    </source>
</evidence>
<comment type="similarity">
    <text evidence="1">Belongs to the DNase II family.</text>
</comment>
<dbReference type="AlphaFoldDB" id="A0AAQ4FLT1"/>
<dbReference type="EMBL" id="JARKHS020001107">
    <property type="protein sequence ID" value="KAK8788150.1"/>
    <property type="molecule type" value="Genomic_DNA"/>
</dbReference>